<reference evidence="2 3" key="1">
    <citation type="journal article" date="2018" name="Mol. Biol. Evol.">
        <title>Broad Genomic Sampling Reveals a Smut Pathogenic Ancestry of the Fungal Clade Ustilaginomycotina.</title>
        <authorList>
            <person name="Kijpornyongpan T."/>
            <person name="Mondo S.J."/>
            <person name="Barry K."/>
            <person name="Sandor L."/>
            <person name="Lee J."/>
            <person name="Lipzen A."/>
            <person name="Pangilinan J."/>
            <person name="LaButti K."/>
            <person name="Hainaut M."/>
            <person name="Henrissat B."/>
            <person name="Grigoriev I.V."/>
            <person name="Spatafora J.W."/>
            <person name="Aime M.C."/>
        </authorList>
    </citation>
    <scope>NUCLEOTIDE SEQUENCE [LARGE SCALE GENOMIC DNA]</scope>
    <source>
        <strain evidence="2 3">MCA 5214</strain>
    </source>
</reference>
<dbReference type="Proteomes" id="UP000245884">
    <property type="component" value="Unassembled WGS sequence"/>
</dbReference>
<feature type="region of interest" description="Disordered" evidence="1">
    <location>
        <begin position="187"/>
        <end position="363"/>
    </location>
</feature>
<feature type="region of interest" description="Disordered" evidence="1">
    <location>
        <begin position="775"/>
        <end position="813"/>
    </location>
</feature>
<dbReference type="RefSeq" id="XP_025359733.1">
    <property type="nucleotide sequence ID" value="XM_025506976.1"/>
</dbReference>
<organism evidence="2 3">
    <name type="scientific">Jaminaea rosea</name>
    <dbReference type="NCBI Taxonomy" id="1569628"/>
    <lineage>
        <taxon>Eukaryota</taxon>
        <taxon>Fungi</taxon>
        <taxon>Dikarya</taxon>
        <taxon>Basidiomycota</taxon>
        <taxon>Ustilaginomycotina</taxon>
        <taxon>Exobasidiomycetes</taxon>
        <taxon>Microstromatales</taxon>
        <taxon>Microstromatales incertae sedis</taxon>
        <taxon>Jaminaea</taxon>
    </lineage>
</organism>
<feature type="compositionally biased region" description="Polar residues" evidence="1">
    <location>
        <begin position="622"/>
        <end position="635"/>
    </location>
</feature>
<gene>
    <name evidence="2" type="ORF">BDZ90DRAFT_234334</name>
</gene>
<feature type="region of interest" description="Disordered" evidence="1">
    <location>
        <begin position="1"/>
        <end position="47"/>
    </location>
</feature>
<evidence type="ECO:0000256" key="1">
    <source>
        <dbReference type="SAM" id="MobiDB-lite"/>
    </source>
</evidence>
<feature type="compositionally biased region" description="Polar residues" evidence="1">
    <location>
        <begin position="300"/>
        <end position="318"/>
    </location>
</feature>
<dbReference type="AlphaFoldDB" id="A0A316UL60"/>
<feature type="compositionally biased region" description="Low complexity" evidence="1">
    <location>
        <begin position="801"/>
        <end position="813"/>
    </location>
</feature>
<feature type="compositionally biased region" description="Low complexity" evidence="1">
    <location>
        <begin position="1"/>
        <end position="21"/>
    </location>
</feature>
<proteinExistence type="predicted"/>
<name>A0A316UL60_9BASI</name>
<dbReference type="EMBL" id="KZ819677">
    <property type="protein sequence ID" value="PWN25121.1"/>
    <property type="molecule type" value="Genomic_DNA"/>
</dbReference>
<evidence type="ECO:0000313" key="3">
    <source>
        <dbReference type="Proteomes" id="UP000245884"/>
    </source>
</evidence>
<feature type="region of interest" description="Disordered" evidence="1">
    <location>
        <begin position="112"/>
        <end position="154"/>
    </location>
</feature>
<protein>
    <submittedName>
        <fullName evidence="2">Uncharacterized protein</fullName>
    </submittedName>
</protein>
<accession>A0A316UL60</accession>
<feature type="region of interest" description="Disordered" evidence="1">
    <location>
        <begin position="615"/>
        <end position="677"/>
    </location>
</feature>
<keyword evidence="3" id="KW-1185">Reference proteome</keyword>
<sequence>MARYPAPLAPSSSPARPPGSGHHITAPSPRRRRNDDLLAGLPFRSRRNKRLANDAAVLLAAKRQSTRRSRIIAISQQHQHQQHQDKQHQPLPPLPAHPPRRHRMFLKAIQRKRPPPLPKDPPLIATPPSSLASSSSHSSSPSTSSFDSISGSSAGSTAATAVLSDRARGVVEAVRVAGPVVPSKVKALNETKASTSGPAQKQEDDSEDSLQRRNRREAAAQNLQRWPWAGDDTFGEGTNPMLKLDPARPSSGLEGSPHRGFSATSTPHVTARAPPRALRYDVSSSAPPQPQHDNGWLTAPAQQPQGGPSRASQWSVSTIGAHKSVLLPSPRIDRPQWLPPPPPGDALRPRCKAPARASSPKPVKGQHEVQQQLLEPSAHLLVGHRAVAGETDEGSCINFDWSSIAGDVAEHEMTTSSDVEGGEDHLGLDPAVYDMTGTDYDEVAAPTQFPWEQLLPSHSGPQDCLAGHQRIHDSLEQNDWHHDDNQFNPLSTTGMDSLDDFEMVTVASHHETKEQPQYRQQDVAARHEPLAAERSEFPHDAAGSTADRPLSSDPQVKVSFEALPASSSCEGSSGATASAIAWTVWISVGGGEVKVVRGQASLQGLLPLLAQGAQQSAPSTPVPTSNYLSPESQAASGRRRDCSERSNGPVSDGSASLAAEGRVRYNSESTEGEPVGAARFKPRPFMLNGKAAHSQSDSALASRCSSRLTMASTATGLSFNTRSVTTTLSIPHRDGSLPRSFTAPSIHVARTSLLPPPAAGLLAPTRYYGKRPSFAPPILPRSSRSRHHHRGGLQPQPFPLSAPSAAAGASTSSRLTYRRSSTFAASSSVAGQEGRRVCYDVSRHRPTFGLGRGKAYMPVAMGKCI</sequence>
<dbReference type="GeneID" id="37028799"/>
<feature type="compositionally biased region" description="Pro residues" evidence="1">
    <location>
        <begin position="115"/>
        <end position="125"/>
    </location>
</feature>
<evidence type="ECO:0000313" key="2">
    <source>
        <dbReference type="EMBL" id="PWN25121.1"/>
    </source>
</evidence>
<feature type="region of interest" description="Disordered" evidence="1">
    <location>
        <begin position="74"/>
        <end position="99"/>
    </location>
</feature>
<feature type="compositionally biased region" description="Low complexity" evidence="1">
    <location>
        <begin position="126"/>
        <end position="154"/>
    </location>
</feature>